<evidence type="ECO:0000313" key="13">
    <source>
        <dbReference type="Proteomes" id="UP000191110"/>
    </source>
</evidence>
<keyword evidence="4 10" id="KW-0460">Magnesium</keyword>
<dbReference type="HAMAP" id="MF_00536">
    <property type="entry name" value="PdxA"/>
    <property type="match status" value="1"/>
</dbReference>
<dbReference type="GO" id="GO:0005737">
    <property type="term" value="C:cytoplasm"/>
    <property type="evidence" value="ECO:0007669"/>
    <property type="project" value="UniProtKB-SubCell"/>
</dbReference>
<feature type="binding site" evidence="10">
    <location>
        <position position="290"/>
    </location>
    <ligand>
        <name>substrate</name>
    </ligand>
</feature>
<keyword evidence="13" id="KW-1185">Reference proteome</keyword>
<dbReference type="PANTHER" id="PTHR30004:SF5">
    <property type="entry name" value="4-HYDROXYTHREONINE-4-PHOSPHATE DEHYDROGENASE"/>
    <property type="match status" value="1"/>
</dbReference>
<comment type="cofactor">
    <cofactor evidence="10">
        <name>Zn(2+)</name>
        <dbReference type="ChEBI" id="CHEBI:29105"/>
    </cofactor>
    <cofactor evidence="10">
        <name>Mg(2+)</name>
        <dbReference type="ChEBI" id="CHEBI:18420"/>
    </cofactor>
    <cofactor evidence="10">
        <name>Co(2+)</name>
        <dbReference type="ChEBI" id="CHEBI:48828"/>
    </cofactor>
    <text evidence="10">Binds 1 divalent metal cation per subunit. Can use ions such as Zn(2+), Mg(2+) or Co(2+).</text>
</comment>
<evidence type="ECO:0000256" key="5">
    <source>
        <dbReference type="ARBA" id="ARBA00022857"/>
    </source>
</evidence>
<dbReference type="PANTHER" id="PTHR30004">
    <property type="entry name" value="4-HYDROXYTHREONINE-4-PHOSPHATE DEHYDROGENASE"/>
    <property type="match status" value="1"/>
</dbReference>
<evidence type="ECO:0000256" key="1">
    <source>
        <dbReference type="ARBA" id="ARBA00022490"/>
    </source>
</evidence>
<protein>
    <recommendedName>
        <fullName evidence="10">4-hydroxythreonine-4-phosphate dehydrogenase</fullName>
        <ecNumber evidence="10">1.1.1.262</ecNumber>
    </recommendedName>
    <alternativeName>
        <fullName evidence="10">4-(phosphohydroxy)-L-threonine dehydrogenase</fullName>
    </alternativeName>
</protein>
<keyword evidence="2 10" id="KW-0479">Metal-binding</keyword>
<dbReference type="SUPFAM" id="SSF53659">
    <property type="entry name" value="Isocitrate/Isopropylmalate dehydrogenase-like"/>
    <property type="match status" value="1"/>
</dbReference>
<dbReference type="GO" id="GO:0008615">
    <property type="term" value="P:pyridoxine biosynthetic process"/>
    <property type="evidence" value="ECO:0007669"/>
    <property type="project" value="UniProtKB-UniRule"/>
</dbReference>
<dbReference type="Gene3D" id="3.40.718.10">
    <property type="entry name" value="Isopropylmalate Dehydrogenase"/>
    <property type="match status" value="1"/>
</dbReference>
<dbReference type="GO" id="GO:0042823">
    <property type="term" value="P:pyridoxal phosphate biosynthetic process"/>
    <property type="evidence" value="ECO:0007669"/>
    <property type="project" value="UniProtKB-UniRule"/>
</dbReference>
<evidence type="ECO:0000256" key="2">
    <source>
        <dbReference type="ARBA" id="ARBA00022723"/>
    </source>
</evidence>
<feature type="binding site" evidence="10">
    <location>
        <position position="173"/>
    </location>
    <ligand>
        <name>a divalent metal cation</name>
        <dbReference type="ChEBI" id="CHEBI:60240"/>
        <note>ligand shared between dimeric partners</note>
    </ligand>
</feature>
<dbReference type="GO" id="GO:0050897">
    <property type="term" value="F:cobalt ion binding"/>
    <property type="evidence" value="ECO:0007669"/>
    <property type="project" value="UniProtKB-UniRule"/>
</dbReference>
<feature type="binding site" evidence="10">
    <location>
        <position position="299"/>
    </location>
    <ligand>
        <name>substrate</name>
    </ligand>
</feature>
<keyword evidence="8 10" id="KW-0664">Pyridoxine biosynthesis</keyword>
<dbReference type="GO" id="GO:0000287">
    <property type="term" value="F:magnesium ion binding"/>
    <property type="evidence" value="ECO:0007669"/>
    <property type="project" value="UniProtKB-UniRule"/>
</dbReference>
<comment type="catalytic activity">
    <reaction evidence="10">
        <text>4-(phosphooxy)-L-threonine + NAD(+) = 3-amino-2-oxopropyl phosphate + CO2 + NADH</text>
        <dbReference type="Rhea" id="RHEA:32275"/>
        <dbReference type="ChEBI" id="CHEBI:16526"/>
        <dbReference type="ChEBI" id="CHEBI:57279"/>
        <dbReference type="ChEBI" id="CHEBI:57540"/>
        <dbReference type="ChEBI" id="CHEBI:57945"/>
        <dbReference type="ChEBI" id="CHEBI:58452"/>
        <dbReference type="EC" id="1.1.1.262"/>
    </reaction>
</comment>
<comment type="similarity">
    <text evidence="10">Belongs to the PdxA family.</text>
</comment>
<feature type="binding site" evidence="10">
    <location>
        <position position="144"/>
    </location>
    <ligand>
        <name>substrate</name>
    </ligand>
</feature>
<evidence type="ECO:0000256" key="9">
    <source>
        <dbReference type="ARBA" id="ARBA00023285"/>
    </source>
</evidence>
<keyword evidence="6 10" id="KW-0560">Oxidoreductase</keyword>
<dbReference type="GO" id="GO:0050570">
    <property type="term" value="F:4-hydroxythreonine-4-phosphate dehydrogenase activity"/>
    <property type="evidence" value="ECO:0007669"/>
    <property type="project" value="UniProtKB-UniRule"/>
</dbReference>
<feature type="binding site" evidence="10">
    <location>
        <position position="218"/>
    </location>
    <ligand>
        <name>a divalent metal cation</name>
        <dbReference type="ChEBI" id="CHEBI:60240"/>
        <note>ligand shared between dimeric partners</note>
    </ligand>
</feature>
<feature type="binding site" evidence="10">
    <location>
        <position position="273"/>
    </location>
    <ligand>
        <name>a divalent metal cation</name>
        <dbReference type="ChEBI" id="CHEBI:60240"/>
        <note>ligand shared between dimeric partners</note>
    </ligand>
</feature>
<comment type="caution">
    <text evidence="12">The sequence shown here is derived from an EMBL/GenBank/DDBJ whole genome shotgun (WGS) entry which is preliminary data.</text>
</comment>
<feature type="binding site" evidence="10">
    <location>
        <position position="143"/>
    </location>
    <ligand>
        <name>substrate</name>
    </ligand>
</feature>
<dbReference type="Pfam" id="PF04166">
    <property type="entry name" value="PdxA"/>
    <property type="match status" value="1"/>
</dbReference>
<comment type="function">
    <text evidence="10">Catalyzes the NAD(P)-dependent oxidation of 4-(phosphooxy)-L-threonine (HTP) into 2-amino-3-oxo-4-(phosphooxy)butyric acid which spontaneously decarboxylates to form 3-amino-2-oxopropyl phosphate (AHAP).</text>
</comment>
<dbReference type="EC" id="1.1.1.262" evidence="10"/>
<dbReference type="NCBIfam" id="TIGR00557">
    <property type="entry name" value="pdxA"/>
    <property type="match status" value="1"/>
</dbReference>
<feature type="binding site" evidence="10">
    <location>
        <position position="281"/>
    </location>
    <ligand>
        <name>substrate</name>
    </ligand>
</feature>
<comment type="subcellular location">
    <subcellularLocation>
        <location evidence="10">Cytoplasm</location>
    </subcellularLocation>
</comment>
<keyword evidence="9 10" id="KW-0170">Cobalt</keyword>
<evidence type="ECO:0000256" key="11">
    <source>
        <dbReference type="SAM" id="MobiDB-lite"/>
    </source>
</evidence>
<sequence>MSSNRTPDQATPRIALTPGEPAGIGPDIIIQLAQQTLPVEPIVIADPVLLEARAAQLGLPLTIEPYNPELPIAPHRAATLKVLPVTLSQPAVAGTLNPANAAYVVETLKIATLGALRGEFSAMVTAPIHKGVINDAGIPFSGHTELLAELTGTERVVMMLAADRLRVALATTHLPLKDVSSAITRDSLTTTLRILHSDLQQRHGISDPRILVCGLNPHAGEGGHMGSEEIDTIEPVLDQLRSEGMRLNGPLPADTLFTPRYLDHADAVLAMYHDQGLPVLKHVGFGRAINITLGLPIIRTSVDHGTALELAGTGRAEIGSLMAAIEYALGLIEKREAFN</sequence>
<evidence type="ECO:0000256" key="4">
    <source>
        <dbReference type="ARBA" id="ARBA00022842"/>
    </source>
</evidence>
<dbReference type="AlphaFoldDB" id="A0A1T2L4E0"/>
<dbReference type="EMBL" id="MPRL01000037">
    <property type="protein sequence ID" value="OOZ39959.1"/>
    <property type="molecule type" value="Genomic_DNA"/>
</dbReference>
<comment type="pathway">
    <text evidence="10">Cofactor biosynthesis; pyridoxine 5'-phosphate biosynthesis; pyridoxine 5'-phosphate from D-erythrose 4-phosphate: step 4/5.</text>
</comment>
<dbReference type="GO" id="GO:0051287">
    <property type="term" value="F:NAD binding"/>
    <property type="evidence" value="ECO:0007669"/>
    <property type="project" value="InterPro"/>
</dbReference>
<name>A0A1T2L4E0_9GAMM</name>
<evidence type="ECO:0000313" key="12">
    <source>
        <dbReference type="EMBL" id="OOZ39959.1"/>
    </source>
</evidence>
<keyword evidence="5 10" id="KW-0521">NADP</keyword>
<dbReference type="UniPathway" id="UPA00244">
    <property type="reaction ID" value="UER00312"/>
</dbReference>
<keyword evidence="7 10" id="KW-0520">NAD</keyword>
<gene>
    <name evidence="10" type="primary">pdxA</name>
    <name evidence="12" type="ORF">BOW53_09595</name>
</gene>
<keyword evidence="1 10" id="KW-0963">Cytoplasm</keyword>
<dbReference type="GO" id="GO:0008270">
    <property type="term" value="F:zinc ion binding"/>
    <property type="evidence" value="ECO:0007669"/>
    <property type="project" value="UniProtKB-UniRule"/>
</dbReference>
<reference evidence="12 13" key="1">
    <citation type="submission" date="2016-11" db="EMBL/GenBank/DDBJ databases">
        <title>Mixed transmission modes and dynamic genome evolution in an obligate animal-bacterial symbiosis.</title>
        <authorList>
            <person name="Russell S.L."/>
            <person name="Corbett-Detig R.B."/>
            <person name="Cavanaugh C.M."/>
        </authorList>
    </citation>
    <scope>NUCLEOTIDE SEQUENCE [LARGE SCALE GENOMIC DNA]</scope>
    <source>
        <strain evidence="12">Sveles-Q1</strain>
    </source>
</reference>
<feature type="region of interest" description="Disordered" evidence="11">
    <location>
        <begin position="1"/>
        <end position="20"/>
    </location>
</feature>
<evidence type="ECO:0000256" key="8">
    <source>
        <dbReference type="ARBA" id="ARBA00023096"/>
    </source>
</evidence>
<comment type="subunit">
    <text evidence="10">Homodimer.</text>
</comment>
<dbReference type="Proteomes" id="UP000191110">
    <property type="component" value="Unassembled WGS sequence"/>
</dbReference>
<evidence type="ECO:0000256" key="7">
    <source>
        <dbReference type="ARBA" id="ARBA00023027"/>
    </source>
</evidence>
<comment type="miscellaneous">
    <text evidence="10">The active site is located at the dimer interface.</text>
</comment>
<dbReference type="OrthoDB" id="9801783at2"/>
<accession>A0A1T2L4E0</accession>
<dbReference type="InterPro" id="IPR005255">
    <property type="entry name" value="PdxA_fam"/>
</dbReference>
<evidence type="ECO:0000256" key="6">
    <source>
        <dbReference type="ARBA" id="ARBA00023002"/>
    </source>
</evidence>
<evidence type="ECO:0000256" key="10">
    <source>
        <dbReference type="HAMAP-Rule" id="MF_00536"/>
    </source>
</evidence>
<evidence type="ECO:0000256" key="3">
    <source>
        <dbReference type="ARBA" id="ARBA00022833"/>
    </source>
</evidence>
<organism evidence="12 13">
    <name type="scientific">Solemya pervernicosa gill symbiont</name>
    <dbReference type="NCBI Taxonomy" id="642797"/>
    <lineage>
        <taxon>Bacteria</taxon>
        <taxon>Pseudomonadati</taxon>
        <taxon>Pseudomonadota</taxon>
        <taxon>Gammaproteobacteria</taxon>
        <taxon>sulfur-oxidizing symbionts</taxon>
    </lineage>
</organism>
<dbReference type="RefSeq" id="WP_078483863.1">
    <property type="nucleotide sequence ID" value="NZ_MPRL01000037.1"/>
</dbReference>
<dbReference type="InterPro" id="IPR037510">
    <property type="entry name" value="PdxA"/>
</dbReference>
<keyword evidence="3 10" id="KW-0862">Zinc</keyword>
<proteinExistence type="inferred from homology"/>